<reference evidence="1 2" key="1">
    <citation type="journal article" date="2013" name="BMC Genomics">
        <title>Comparative genomics of parasitic silkworm microsporidia reveal an association between genome expansion and host adaptation.</title>
        <authorList>
            <person name="Pan G."/>
            <person name="Xu J."/>
            <person name="Li T."/>
            <person name="Xia Q."/>
            <person name="Liu S.L."/>
            <person name="Zhang G."/>
            <person name="Li S."/>
            <person name="Li C."/>
            <person name="Liu H."/>
            <person name="Yang L."/>
            <person name="Liu T."/>
            <person name="Zhang X."/>
            <person name="Wu Z."/>
            <person name="Fan W."/>
            <person name="Dang X."/>
            <person name="Xiang H."/>
            <person name="Tao M."/>
            <person name="Li Y."/>
            <person name="Hu J."/>
            <person name="Li Z."/>
            <person name="Lin L."/>
            <person name="Luo J."/>
            <person name="Geng L."/>
            <person name="Wang L."/>
            <person name="Long M."/>
            <person name="Wan Y."/>
            <person name="He N."/>
            <person name="Zhang Z."/>
            <person name="Lu C."/>
            <person name="Keeling P.J."/>
            <person name="Wang J."/>
            <person name="Xiang Z."/>
            <person name="Zhou Z."/>
        </authorList>
    </citation>
    <scope>NUCLEOTIDE SEQUENCE [LARGE SCALE GENOMIC DNA]</scope>
    <source>
        <strain evidence="2">CQ1 / CVCC 102059</strain>
    </source>
</reference>
<protein>
    <submittedName>
        <fullName evidence="1">Uncharacterized protein</fullName>
    </submittedName>
</protein>
<organism evidence="1 2">
    <name type="scientific">Nosema bombycis (strain CQ1 / CVCC 102059)</name>
    <name type="common">Microsporidian parasite</name>
    <name type="synonym">Pebrine of silkworm</name>
    <dbReference type="NCBI Taxonomy" id="578461"/>
    <lineage>
        <taxon>Eukaryota</taxon>
        <taxon>Fungi</taxon>
        <taxon>Fungi incertae sedis</taxon>
        <taxon>Microsporidia</taxon>
        <taxon>Nosematidae</taxon>
        <taxon>Nosema</taxon>
    </lineage>
</organism>
<sequence>MFFPNKSNKIYLTEQQFKLKTMHVMANFFCKIRFAIFKLKIFIIPTLPNFQGVKSIAF</sequence>
<gene>
    <name evidence="1" type="ORF">NBO_10g0059</name>
</gene>
<name>R0MAS5_NOSB1</name>
<dbReference type="VEuPathDB" id="MicrosporidiaDB:NBO_10g0059"/>
<dbReference type="AlphaFoldDB" id="R0MAS5"/>
<accession>R0MAS5</accession>
<evidence type="ECO:0000313" key="2">
    <source>
        <dbReference type="Proteomes" id="UP000016927"/>
    </source>
</evidence>
<dbReference type="Proteomes" id="UP000016927">
    <property type="component" value="Unassembled WGS sequence"/>
</dbReference>
<dbReference type="EMBL" id="KB908918">
    <property type="protein sequence ID" value="EOB15069.1"/>
    <property type="molecule type" value="Genomic_DNA"/>
</dbReference>
<evidence type="ECO:0000313" key="1">
    <source>
        <dbReference type="EMBL" id="EOB15069.1"/>
    </source>
</evidence>
<dbReference type="HOGENOM" id="CLU_2979675_0_0_1"/>
<proteinExistence type="predicted"/>
<keyword evidence="2" id="KW-1185">Reference proteome</keyword>